<dbReference type="InterPro" id="IPR035441">
    <property type="entry name" value="TFIIS/LEDGF_dom_sf"/>
</dbReference>
<comment type="similarity">
    <text evidence="1">Belongs to the IWS1 family.</text>
</comment>
<evidence type="ECO:0000256" key="2">
    <source>
        <dbReference type="PROSITE-ProRule" id="PRU00649"/>
    </source>
</evidence>
<protein>
    <submittedName>
        <fullName evidence="5">Protein IWS1-like protein IWS1-like protein</fullName>
    </submittedName>
</protein>
<dbReference type="EMBL" id="RHFK02000017">
    <property type="protein sequence ID" value="TWW62139.1"/>
    <property type="molecule type" value="Genomic_DNA"/>
</dbReference>
<accession>A0A5C6N5D7</accession>
<evidence type="ECO:0000256" key="1">
    <source>
        <dbReference type="ARBA" id="ARBA00037992"/>
    </source>
</evidence>
<dbReference type="AlphaFoldDB" id="A0A5C6N5D7"/>
<proteinExistence type="inferred from homology"/>
<evidence type="ECO:0000313" key="5">
    <source>
        <dbReference type="EMBL" id="TWW62139.1"/>
    </source>
</evidence>
<sequence>MDLPVNRNRIDFPDNEDEVIHPVKRKRICFPESEEEEEEEEVPIKKRRDQRSRNKGHSSSSSSSSRTPALPRDKVVLNMISRMKVALEEDRILNSQRKPAVRKLCLLPQVLELIKKSDFVETFIKYGLLTEIKKWISPLHDGCLPALPIRVRLLNLLAELPISDPYLLMHSGIRHTVGILLSHPDETQANKTVIRQLINKWVTEMFGQSLEDRELRREKSRRRDVQPQSQPDSSVEETPPPNPVNSWREDPGQVAFRGCTGDNRDTEVSGHYSRARLPSLSQKVYTVRPPWNLKSTSSWCPVMQQQAMLAKHKKRMFQKSSSEKKRGKK</sequence>
<dbReference type="InterPro" id="IPR051037">
    <property type="entry name" value="RNAPII_TF_IWS1"/>
</dbReference>
<gene>
    <name evidence="5" type="ORF">D4764_04G0007860</name>
</gene>
<organism evidence="5 6">
    <name type="scientific">Takifugu flavidus</name>
    <name type="common">sansaifugu</name>
    <dbReference type="NCBI Taxonomy" id="433684"/>
    <lineage>
        <taxon>Eukaryota</taxon>
        <taxon>Metazoa</taxon>
        <taxon>Chordata</taxon>
        <taxon>Craniata</taxon>
        <taxon>Vertebrata</taxon>
        <taxon>Euteleostomi</taxon>
        <taxon>Actinopterygii</taxon>
        <taxon>Neopterygii</taxon>
        <taxon>Teleostei</taxon>
        <taxon>Neoteleostei</taxon>
        <taxon>Acanthomorphata</taxon>
        <taxon>Eupercaria</taxon>
        <taxon>Tetraodontiformes</taxon>
        <taxon>Tetradontoidea</taxon>
        <taxon>Tetraodontidae</taxon>
        <taxon>Takifugu</taxon>
    </lineage>
</organism>
<keyword evidence="2" id="KW-0539">Nucleus</keyword>
<comment type="caution">
    <text evidence="5">The sequence shown here is derived from an EMBL/GenBank/DDBJ whole genome shotgun (WGS) entry which is preliminary data.</text>
</comment>
<comment type="subcellular location">
    <subcellularLocation>
        <location evidence="2">Nucleus</location>
    </subcellularLocation>
</comment>
<evidence type="ECO:0000256" key="3">
    <source>
        <dbReference type="SAM" id="MobiDB-lite"/>
    </source>
</evidence>
<dbReference type="GO" id="GO:0016973">
    <property type="term" value="P:poly(A)+ mRNA export from nucleus"/>
    <property type="evidence" value="ECO:0007669"/>
    <property type="project" value="TreeGrafter"/>
</dbReference>
<dbReference type="PANTHER" id="PTHR46010">
    <property type="entry name" value="PROTEIN IWS1 HOMOLOG"/>
    <property type="match status" value="1"/>
</dbReference>
<dbReference type="Gene3D" id="1.20.930.10">
    <property type="entry name" value="Conserved domain common to transcription factors TFIIS, elongin A, CRSP70"/>
    <property type="match status" value="1"/>
</dbReference>
<evidence type="ECO:0000313" key="6">
    <source>
        <dbReference type="Proteomes" id="UP000324091"/>
    </source>
</evidence>
<feature type="compositionally biased region" description="Acidic residues" evidence="3">
    <location>
        <begin position="32"/>
        <end position="41"/>
    </location>
</feature>
<dbReference type="PROSITE" id="PS51319">
    <property type="entry name" value="TFIIS_N"/>
    <property type="match status" value="1"/>
</dbReference>
<feature type="region of interest" description="Disordered" evidence="3">
    <location>
        <begin position="30"/>
        <end position="69"/>
    </location>
</feature>
<name>A0A5C6N5D7_9TELE</name>
<evidence type="ECO:0000259" key="4">
    <source>
        <dbReference type="PROSITE" id="PS51319"/>
    </source>
</evidence>
<dbReference type="Proteomes" id="UP000324091">
    <property type="component" value="Chromosome 4"/>
</dbReference>
<keyword evidence="6" id="KW-1185">Reference proteome</keyword>
<dbReference type="InterPro" id="IPR017923">
    <property type="entry name" value="TFIIS_N"/>
</dbReference>
<feature type="domain" description="TFIIS N-terminal" evidence="4">
    <location>
        <begin position="130"/>
        <end position="208"/>
    </location>
</feature>
<dbReference type="PANTHER" id="PTHR46010:SF1">
    <property type="entry name" value="PROTEIN IWS1 HOMOLOG"/>
    <property type="match status" value="1"/>
</dbReference>
<feature type="compositionally biased region" description="Basic residues" evidence="3">
    <location>
        <begin position="45"/>
        <end position="56"/>
    </location>
</feature>
<feature type="compositionally biased region" description="Basic and acidic residues" evidence="3">
    <location>
        <begin position="212"/>
        <end position="225"/>
    </location>
</feature>
<feature type="region of interest" description="Disordered" evidence="3">
    <location>
        <begin position="212"/>
        <end position="273"/>
    </location>
</feature>
<dbReference type="GO" id="GO:0005634">
    <property type="term" value="C:nucleus"/>
    <property type="evidence" value="ECO:0007669"/>
    <property type="project" value="UniProtKB-SubCell"/>
</dbReference>
<reference evidence="5 6" key="1">
    <citation type="submission" date="2019-04" db="EMBL/GenBank/DDBJ databases">
        <title>Chromosome genome assembly for Takifugu flavidus.</title>
        <authorList>
            <person name="Xiao S."/>
        </authorList>
    </citation>
    <scope>NUCLEOTIDE SEQUENCE [LARGE SCALE GENOMIC DNA]</scope>
    <source>
        <strain evidence="5">HTHZ2018</strain>
        <tissue evidence="5">Muscle</tissue>
    </source>
</reference>
<dbReference type="Pfam" id="PF08711">
    <property type="entry name" value="Med26"/>
    <property type="match status" value="1"/>
</dbReference>